<sequence>MQKKDTIQDKDNERDPLISYFRTLEKEVPEADIEKRWNALMQNVNREPVSKRHRYLRIYMLAAGVAALFAGIAWGTKIYMDHHSHSIDTAIALLEQCTTDTVQQVLLITHAQQRIEVDKGARISYSQEGEASVNEQQVESKPQKTEYNQLIVPKGKTSRLVLADGTSLYVNAGTKVVYPSVFEGKSREIYVDGEIFIDVKKDTEKPFIVKTSGFDIRVTGTAFNVDAYKAMREAEVVLVRGSIIVKDHANKETAVKPNELLKLSEGVANVKRSVNAEEYTAWTKGHFPLEGRDMSTILQRLSLYYGCEITCDPSIENFPLQGTIDLSVPLQKVLERISKIHPIGIRATANGYYLFINRNTNL</sequence>
<dbReference type="Proteomes" id="UP000283512">
    <property type="component" value="Unassembled WGS sequence"/>
</dbReference>
<keyword evidence="1" id="KW-0472">Membrane</keyword>
<name>A0A413MKU2_9BACE</name>
<dbReference type="Proteomes" id="UP000284689">
    <property type="component" value="Unassembled WGS sequence"/>
</dbReference>
<dbReference type="Pfam" id="PF04773">
    <property type="entry name" value="FecR"/>
    <property type="match status" value="1"/>
</dbReference>
<feature type="domain" description="Protein FecR C-terminal" evidence="3">
    <location>
        <begin position="290"/>
        <end position="346"/>
    </location>
</feature>
<evidence type="ECO:0000313" key="10">
    <source>
        <dbReference type="Proteomes" id="UP000284689"/>
    </source>
</evidence>
<evidence type="ECO:0000259" key="3">
    <source>
        <dbReference type="Pfam" id="PF16344"/>
    </source>
</evidence>
<dbReference type="EMBL" id="QSCS01000021">
    <property type="protein sequence ID" value="RGY24518.1"/>
    <property type="molecule type" value="Genomic_DNA"/>
</dbReference>
<dbReference type="InterPro" id="IPR032508">
    <property type="entry name" value="FecR_C"/>
</dbReference>
<feature type="domain" description="FecR protein" evidence="2">
    <location>
        <begin position="152"/>
        <end position="243"/>
    </location>
</feature>
<evidence type="ECO:0000256" key="1">
    <source>
        <dbReference type="SAM" id="Phobius"/>
    </source>
</evidence>
<dbReference type="InterPro" id="IPR006860">
    <property type="entry name" value="FecR"/>
</dbReference>
<dbReference type="InterPro" id="IPR012373">
    <property type="entry name" value="Ferrdict_sens_TM"/>
</dbReference>
<dbReference type="Gene3D" id="2.60.120.1440">
    <property type="match status" value="1"/>
</dbReference>
<evidence type="ECO:0000313" key="4">
    <source>
        <dbReference type="EMBL" id="MDO6360124.1"/>
    </source>
</evidence>
<keyword evidence="1" id="KW-1133">Transmembrane helix</keyword>
<evidence type="ECO:0000313" key="6">
    <source>
        <dbReference type="EMBL" id="RHD42552.1"/>
    </source>
</evidence>
<organism evidence="5 9">
    <name type="scientific">Bacteroides caccae</name>
    <dbReference type="NCBI Taxonomy" id="47678"/>
    <lineage>
        <taxon>Bacteria</taxon>
        <taxon>Pseudomonadati</taxon>
        <taxon>Bacteroidota</taxon>
        <taxon>Bacteroidia</taxon>
        <taxon>Bacteroidales</taxon>
        <taxon>Bacteroidaceae</taxon>
        <taxon>Bacteroides</taxon>
    </lineage>
</organism>
<dbReference type="EMBL" id="JAUONL010000029">
    <property type="protein sequence ID" value="MDO6360124.1"/>
    <property type="molecule type" value="Genomic_DNA"/>
</dbReference>
<accession>A0A413MKU2</accession>
<dbReference type="Proteomes" id="UP000284431">
    <property type="component" value="Unassembled WGS sequence"/>
</dbReference>
<proteinExistence type="predicted"/>
<evidence type="ECO:0000313" key="7">
    <source>
        <dbReference type="EMBL" id="RHH86483.1"/>
    </source>
</evidence>
<dbReference type="GO" id="GO:0016989">
    <property type="term" value="F:sigma factor antagonist activity"/>
    <property type="evidence" value="ECO:0007669"/>
    <property type="project" value="TreeGrafter"/>
</dbReference>
<evidence type="ECO:0000313" key="5">
    <source>
        <dbReference type="EMBL" id="RGY24518.1"/>
    </source>
</evidence>
<evidence type="ECO:0000259" key="2">
    <source>
        <dbReference type="Pfam" id="PF04773"/>
    </source>
</evidence>
<dbReference type="PIRSF" id="PIRSF018266">
    <property type="entry name" value="FecR"/>
    <property type="match status" value="1"/>
</dbReference>
<gene>
    <name evidence="7" type="ORF">DW190_17985</name>
    <name evidence="6" type="ORF">DW794_20315</name>
    <name evidence="5" type="ORF">DXA49_13625</name>
    <name evidence="4" type="ORF">Q4469_21010</name>
</gene>
<dbReference type="Proteomes" id="UP001170023">
    <property type="component" value="Unassembled WGS sequence"/>
</dbReference>
<keyword evidence="1" id="KW-0812">Transmembrane</keyword>
<dbReference type="PANTHER" id="PTHR30273:SF2">
    <property type="entry name" value="PROTEIN FECR"/>
    <property type="match status" value="1"/>
</dbReference>
<dbReference type="Gene3D" id="3.55.50.30">
    <property type="match status" value="1"/>
</dbReference>
<dbReference type="RefSeq" id="WP_122134574.1">
    <property type="nucleotide sequence ID" value="NZ_CAXSLD010000007.1"/>
</dbReference>
<comment type="caution">
    <text evidence="5">The sequence shown here is derived from an EMBL/GenBank/DDBJ whole genome shotgun (WGS) entry which is preliminary data.</text>
</comment>
<dbReference type="AlphaFoldDB" id="A0A413MKU2"/>
<reference evidence="8 9" key="1">
    <citation type="submission" date="2018-08" db="EMBL/GenBank/DDBJ databases">
        <title>A genome reference for cultivated species of the human gut microbiota.</title>
        <authorList>
            <person name="Zou Y."/>
            <person name="Xue W."/>
            <person name="Luo G."/>
        </authorList>
    </citation>
    <scope>NUCLEOTIDE SEQUENCE [LARGE SCALE GENOMIC DNA]</scope>
    <source>
        <strain evidence="7 8">AM16-49B</strain>
        <strain evidence="6 10">AM31-16AC</strain>
        <strain evidence="5 9">OF02-6LB</strain>
    </source>
</reference>
<feature type="transmembrane region" description="Helical" evidence="1">
    <location>
        <begin position="56"/>
        <end position="75"/>
    </location>
</feature>
<dbReference type="EMBL" id="QRKD01000026">
    <property type="protein sequence ID" value="RHH86483.1"/>
    <property type="molecule type" value="Genomic_DNA"/>
</dbReference>
<dbReference type="PANTHER" id="PTHR30273">
    <property type="entry name" value="PERIPLASMIC SIGNAL SENSOR AND SIGMA FACTOR ACTIVATOR FECR-RELATED"/>
    <property type="match status" value="1"/>
</dbReference>
<evidence type="ECO:0000313" key="8">
    <source>
        <dbReference type="Proteomes" id="UP000283512"/>
    </source>
</evidence>
<protein>
    <submittedName>
        <fullName evidence="5">DUF4974 domain-containing protein</fullName>
    </submittedName>
    <submittedName>
        <fullName evidence="4">FecR domain-containing protein</fullName>
    </submittedName>
</protein>
<evidence type="ECO:0000313" key="9">
    <source>
        <dbReference type="Proteomes" id="UP000284431"/>
    </source>
</evidence>
<reference evidence="4" key="2">
    <citation type="submission" date="2023-07" db="EMBL/GenBank/DDBJ databases">
        <title>Whole Genome Sequencing of Colonoscopy isolates.</title>
        <authorList>
            <person name="Surve S.V."/>
            <person name="Valls R.A."/>
            <person name="Barrak K.E."/>
            <person name="Gardner T.B."/>
            <person name="O'Toole G.A."/>
        </authorList>
    </citation>
    <scope>NUCLEOTIDE SEQUENCE</scope>
    <source>
        <strain evidence="4">GP0119</strain>
    </source>
</reference>
<dbReference type="EMBL" id="QSJD01000050">
    <property type="protein sequence ID" value="RHD42552.1"/>
    <property type="molecule type" value="Genomic_DNA"/>
</dbReference>
<dbReference type="Pfam" id="PF16344">
    <property type="entry name" value="FecR_C"/>
    <property type="match status" value="1"/>
</dbReference>